<dbReference type="InterPro" id="IPR050158">
    <property type="entry name" value="Ubiquitin_ubiquitin-like"/>
</dbReference>
<dbReference type="SUPFAM" id="SSF54236">
    <property type="entry name" value="Ubiquitin-like"/>
    <property type="match status" value="1"/>
</dbReference>
<dbReference type="InterPro" id="IPR029071">
    <property type="entry name" value="Ubiquitin-like_domsf"/>
</dbReference>
<dbReference type="Pfam" id="PF00240">
    <property type="entry name" value="ubiquitin"/>
    <property type="match status" value="1"/>
</dbReference>
<sequence>MANSSVDLFVTDGMQITVKIPSVGKTINLNVRKSKKVADVKAEIEQKVGILMNNQILMYAGRQLEDNQLLSQCDLRNEQPLHVLVSPVDKQHQHMYSCELNPVLRWYLQNVKPCRIRVSKTMTFSCCSRKSRSSSRHGRGRA</sequence>
<dbReference type="FunFam" id="3.10.20.90:FF:000211">
    <property type="entry name" value="Polyubiquitin 9"/>
    <property type="match status" value="1"/>
</dbReference>
<dbReference type="Gene3D" id="3.10.20.90">
    <property type="entry name" value="Phosphatidylinositol 3-kinase Catalytic Subunit, Chain A, domain 1"/>
    <property type="match status" value="1"/>
</dbReference>
<reference evidence="3 4" key="1">
    <citation type="submission" date="2017-09" db="EMBL/GenBank/DDBJ databases">
        <authorList>
            <consortium name="International Durum Wheat Genome Sequencing Consortium (IDWGSC)"/>
            <person name="Milanesi L."/>
        </authorList>
    </citation>
    <scope>NUCLEOTIDE SEQUENCE [LARGE SCALE GENOMIC DNA]</scope>
    <source>
        <strain evidence="4">cv. Svevo</strain>
    </source>
</reference>
<evidence type="ECO:0000313" key="3">
    <source>
        <dbReference type="EMBL" id="VAH16354.1"/>
    </source>
</evidence>
<dbReference type="GO" id="GO:0003729">
    <property type="term" value="F:mRNA binding"/>
    <property type="evidence" value="ECO:0007669"/>
    <property type="project" value="UniProtKB-ARBA"/>
</dbReference>
<gene>
    <name evidence="3" type="ORF">TRITD_1Bv1G100190</name>
</gene>
<dbReference type="CDD" id="cd17039">
    <property type="entry name" value="Ubl_ubiquitin_like"/>
    <property type="match status" value="1"/>
</dbReference>
<dbReference type="SMART" id="SM00213">
    <property type="entry name" value="UBQ"/>
    <property type="match status" value="1"/>
</dbReference>
<dbReference type="Gramene" id="TRITD1Bv1G100190.3">
    <property type="protein sequence ID" value="TRITD1Bv1G100190.3"/>
    <property type="gene ID" value="TRITD1Bv1G100190"/>
</dbReference>
<evidence type="ECO:0000313" key="4">
    <source>
        <dbReference type="Proteomes" id="UP000324705"/>
    </source>
</evidence>
<dbReference type="InterPro" id="IPR019956">
    <property type="entry name" value="Ubiquitin_dom"/>
</dbReference>
<protein>
    <recommendedName>
        <fullName evidence="2">Ubiquitin-like domain-containing protein</fullName>
    </recommendedName>
</protein>
<evidence type="ECO:0000256" key="1">
    <source>
        <dbReference type="ARBA" id="ARBA00022499"/>
    </source>
</evidence>
<keyword evidence="1" id="KW-1017">Isopeptide bond</keyword>
<dbReference type="Proteomes" id="UP000324705">
    <property type="component" value="Chromosome 1B"/>
</dbReference>
<dbReference type="EMBL" id="LT934112">
    <property type="protein sequence ID" value="VAH16354.1"/>
    <property type="molecule type" value="Genomic_DNA"/>
</dbReference>
<name>A0A9R0QTE2_TRITD</name>
<accession>A0A9R0QTE2</accession>
<dbReference type="PRINTS" id="PR00348">
    <property type="entry name" value="UBIQUITIN"/>
</dbReference>
<dbReference type="PROSITE" id="PS50053">
    <property type="entry name" value="UBIQUITIN_2"/>
    <property type="match status" value="1"/>
</dbReference>
<proteinExistence type="predicted"/>
<dbReference type="AlphaFoldDB" id="A0A9R0QTE2"/>
<dbReference type="InterPro" id="IPR000626">
    <property type="entry name" value="Ubiquitin-like_dom"/>
</dbReference>
<evidence type="ECO:0000259" key="2">
    <source>
        <dbReference type="PROSITE" id="PS50053"/>
    </source>
</evidence>
<keyword evidence="4" id="KW-1185">Reference proteome</keyword>
<feature type="domain" description="Ubiquitin-like" evidence="2">
    <location>
        <begin position="14"/>
        <end position="86"/>
    </location>
</feature>
<organism evidence="3 4">
    <name type="scientific">Triticum turgidum subsp. durum</name>
    <name type="common">Durum wheat</name>
    <name type="synonym">Triticum durum</name>
    <dbReference type="NCBI Taxonomy" id="4567"/>
    <lineage>
        <taxon>Eukaryota</taxon>
        <taxon>Viridiplantae</taxon>
        <taxon>Streptophyta</taxon>
        <taxon>Embryophyta</taxon>
        <taxon>Tracheophyta</taxon>
        <taxon>Spermatophyta</taxon>
        <taxon>Magnoliopsida</taxon>
        <taxon>Liliopsida</taxon>
        <taxon>Poales</taxon>
        <taxon>Poaceae</taxon>
        <taxon>BOP clade</taxon>
        <taxon>Pooideae</taxon>
        <taxon>Triticodae</taxon>
        <taxon>Triticeae</taxon>
        <taxon>Triticinae</taxon>
        <taxon>Triticum</taxon>
    </lineage>
</organism>
<dbReference type="PANTHER" id="PTHR10666">
    <property type="entry name" value="UBIQUITIN"/>
    <property type="match status" value="1"/>
</dbReference>